<dbReference type="InterPro" id="IPR042178">
    <property type="entry name" value="Serpin_sf_1"/>
</dbReference>
<dbReference type="EMBL" id="CAMAPF010000063">
    <property type="protein sequence ID" value="CAH9090179.1"/>
    <property type="molecule type" value="Genomic_DNA"/>
</dbReference>
<keyword evidence="4" id="KW-1185">Reference proteome</keyword>
<dbReference type="Pfam" id="PF00079">
    <property type="entry name" value="Serpin"/>
    <property type="match status" value="1"/>
</dbReference>
<dbReference type="AlphaFoldDB" id="A0AAV0D1W8"/>
<dbReference type="GO" id="GO:0004867">
    <property type="term" value="F:serine-type endopeptidase inhibitor activity"/>
    <property type="evidence" value="ECO:0007669"/>
    <property type="project" value="InterPro"/>
</dbReference>
<protein>
    <recommendedName>
        <fullName evidence="2">Serpin domain-containing protein</fullName>
    </recommendedName>
</protein>
<evidence type="ECO:0000256" key="1">
    <source>
        <dbReference type="ARBA" id="ARBA00009500"/>
    </source>
</evidence>
<dbReference type="Proteomes" id="UP001152523">
    <property type="component" value="Unassembled WGS sequence"/>
</dbReference>
<dbReference type="InterPro" id="IPR023796">
    <property type="entry name" value="Serpin_dom"/>
</dbReference>
<dbReference type="InterPro" id="IPR000215">
    <property type="entry name" value="Serpin_fam"/>
</dbReference>
<evidence type="ECO:0000313" key="4">
    <source>
        <dbReference type="Proteomes" id="UP001152523"/>
    </source>
</evidence>
<dbReference type="SUPFAM" id="SSF56574">
    <property type="entry name" value="Serpins"/>
    <property type="match status" value="1"/>
</dbReference>
<evidence type="ECO:0000259" key="2">
    <source>
        <dbReference type="Pfam" id="PF00079"/>
    </source>
</evidence>
<comment type="similarity">
    <text evidence="1">Belongs to the serpin family.</text>
</comment>
<evidence type="ECO:0000313" key="3">
    <source>
        <dbReference type="EMBL" id="CAH9090179.1"/>
    </source>
</evidence>
<proteinExistence type="inferred from homology"/>
<dbReference type="Gene3D" id="3.30.497.10">
    <property type="entry name" value="Antithrombin, subunit I, domain 2"/>
    <property type="match status" value="1"/>
</dbReference>
<gene>
    <name evidence="3" type="ORF">CEPIT_LOCUS11168</name>
</gene>
<comment type="caution">
    <text evidence="3">The sequence shown here is derived from an EMBL/GenBank/DDBJ whole genome shotgun (WGS) entry which is preliminary data.</text>
</comment>
<feature type="non-terminal residue" evidence="3">
    <location>
        <position position="182"/>
    </location>
</feature>
<dbReference type="PANTHER" id="PTHR11461:SF211">
    <property type="entry name" value="GH10112P-RELATED"/>
    <property type="match status" value="1"/>
</dbReference>
<dbReference type="GO" id="GO:0005615">
    <property type="term" value="C:extracellular space"/>
    <property type="evidence" value="ECO:0007669"/>
    <property type="project" value="InterPro"/>
</dbReference>
<name>A0AAV0D1W8_9ASTE</name>
<dbReference type="InterPro" id="IPR036186">
    <property type="entry name" value="Serpin_sf"/>
</dbReference>
<reference evidence="3" key="1">
    <citation type="submission" date="2022-07" db="EMBL/GenBank/DDBJ databases">
        <authorList>
            <person name="Macas J."/>
            <person name="Novak P."/>
            <person name="Neumann P."/>
        </authorList>
    </citation>
    <scope>NUCLEOTIDE SEQUENCE</scope>
</reference>
<dbReference type="PANTHER" id="PTHR11461">
    <property type="entry name" value="SERINE PROTEASE INHIBITOR, SERPIN"/>
    <property type="match status" value="1"/>
</dbReference>
<accession>A0AAV0D1W8</accession>
<sequence>MPSDRKRKPDMDVSGFIANQADASLIFAKHVFADLVKADSNLVLSPLCINIVLGMAAAGSRGKTRRRLLSFLKSDSTADFNAFAFHVLTNILADASHLGGPSLSAANGVWMDQTLSFKPSYKDLLERSYGAVSQAVDFRFKTSEAIDAVNLWIGRKTGGLVKNLLDKSSVTHETIIILANAL</sequence>
<feature type="domain" description="Serpin" evidence="2">
    <location>
        <begin position="27"/>
        <end position="182"/>
    </location>
</feature>
<organism evidence="3 4">
    <name type="scientific">Cuscuta epithymum</name>
    <dbReference type="NCBI Taxonomy" id="186058"/>
    <lineage>
        <taxon>Eukaryota</taxon>
        <taxon>Viridiplantae</taxon>
        <taxon>Streptophyta</taxon>
        <taxon>Embryophyta</taxon>
        <taxon>Tracheophyta</taxon>
        <taxon>Spermatophyta</taxon>
        <taxon>Magnoliopsida</taxon>
        <taxon>eudicotyledons</taxon>
        <taxon>Gunneridae</taxon>
        <taxon>Pentapetalae</taxon>
        <taxon>asterids</taxon>
        <taxon>lamiids</taxon>
        <taxon>Solanales</taxon>
        <taxon>Convolvulaceae</taxon>
        <taxon>Cuscuteae</taxon>
        <taxon>Cuscuta</taxon>
        <taxon>Cuscuta subgen. Cuscuta</taxon>
    </lineage>
</organism>